<dbReference type="EMBL" id="LAQS01000023">
    <property type="protein sequence ID" value="KKZ72708.1"/>
    <property type="molecule type" value="Genomic_DNA"/>
</dbReference>
<dbReference type="Proteomes" id="UP000265325">
    <property type="component" value="Unassembled WGS sequence"/>
</dbReference>
<evidence type="ECO:0000313" key="3">
    <source>
        <dbReference type="Proteomes" id="UP000265325"/>
    </source>
</evidence>
<sequence length="467" mass="50263">MADELGHRRTRHAVVIGGSLAGLLAARVLSEHAERVTVVERDRYPEGPEARPGVPQGRHLHVLIEGGQRALDELLPGFMDELHGLGAPKVGVPQDMVQWQNGHWYVRSEATAYFYTGPRPQLEWLVRQRVAADPRIELVEGTETVGLLGDAARVRGVLVRERGAGTDREPRALEADLVVDASGRSTKAPDWLAAIGAEAPHEETLDTGLAYGTRFYRSPAADPSTDALGYYVVPNPTQVHSGVVLPLGDGRHVVTLGGLRDDVPSTDEDLFEEYARKLPHPVVSEWLAKAEPLTPVYGSRKTTNVRRRYDRPGRRPAGFLATGDALCAFNPIYGQGMAVAALSALALRKALADPRRTPTTRRVQRALFDASKQAWDISAGADKNMPGVTGNAVGTGVTDRLTGWYMRRVQARASGNPVVGTPFRAALTLTAPLTGLFAPSVARAVLFGPVPETPAEPPLLRGEAGGS</sequence>
<dbReference type="SUPFAM" id="SSF51905">
    <property type="entry name" value="FAD/NAD(P)-binding domain"/>
    <property type="match status" value="1"/>
</dbReference>
<name>A0A2P2GMG5_STREW</name>
<dbReference type="InterPro" id="IPR002938">
    <property type="entry name" value="FAD-bd"/>
</dbReference>
<evidence type="ECO:0000259" key="1">
    <source>
        <dbReference type="Pfam" id="PF01494"/>
    </source>
</evidence>
<dbReference type="Gene3D" id="3.50.50.60">
    <property type="entry name" value="FAD/NAD(P)-binding domain"/>
    <property type="match status" value="1"/>
</dbReference>
<gene>
    <name evidence="2" type="ORF">VO63_16355</name>
</gene>
<comment type="caution">
    <text evidence="2">The sequence shown here is derived from an EMBL/GenBank/DDBJ whole genome shotgun (WGS) entry which is preliminary data.</text>
</comment>
<dbReference type="Pfam" id="PF01494">
    <property type="entry name" value="FAD_binding_3"/>
    <property type="match status" value="1"/>
</dbReference>
<organism evidence="2 3">
    <name type="scientific">Streptomyces showdoensis</name>
    <dbReference type="NCBI Taxonomy" id="68268"/>
    <lineage>
        <taxon>Bacteria</taxon>
        <taxon>Bacillati</taxon>
        <taxon>Actinomycetota</taxon>
        <taxon>Actinomycetes</taxon>
        <taxon>Kitasatosporales</taxon>
        <taxon>Streptomycetaceae</taxon>
        <taxon>Streptomyces</taxon>
    </lineage>
</organism>
<reference evidence="2 3" key="1">
    <citation type="submission" date="2015-05" db="EMBL/GenBank/DDBJ databases">
        <title>Draft Genome assembly of Streptomyces showdoensis.</title>
        <authorList>
            <person name="Thapa K.K."/>
            <person name="Metsa-Ketela M."/>
        </authorList>
    </citation>
    <scope>NUCLEOTIDE SEQUENCE [LARGE SCALE GENOMIC DNA]</scope>
    <source>
        <strain evidence="2 3">ATCC 15227</strain>
    </source>
</reference>
<keyword evidence="2" id="KW-0560">Oxidoreductase</keyword>
<proteinExistence type="predicted"/>
<dbReference type="GO" id="GO:0071949">
    <property type="term" value="F:FAD binding"/>
    <property type="evidence" value="ECO:0007669"/>
    <property type="project" value="InterPro"/>
</dbReference>
<dbReference type="InterPro" id="IPR036188">
    <property type="entry name" value="FAD/NAD-bd_sf"/>
</dbReference>
<feature type="domain" description="FAD-binding" evidence="1">
    <location>
        <begin position="13"/>
        <end position="354"/>
    </location>
</feature>
<protein>
    <submittedName>
        <fullName evidence="2">Monooxygenase</fullName>
    </submittedName>
</protein>
<dbReference type="OrthoDB" id="9790035at2"/>
<dbReference type="RefSeq" id="WP_046908538.1">
    <property type="nucleotide sequence ID" value="NZ_BAAAXG010000010.1"/>
</dbReference>
<dbReference type="AlphaFoldDB" id="A0A2P2GMG5"/>
<dbReference type="PANTHER" id="PTHR43422">
    <property type="entry name" value="THIAMINE THIAZOLE SYNTHASE"/>
    <property type="match status" value="1"/>
</dbReference>
<accession>A0A2P2GMG5</accession>
<evidence type="ECO:0000313" key="2">
    <source>
        <dbReference type="EMBL" id="KKZ72708.1"/>
    </source>
</evidence>
<keyword evidence="3" id="KW-1185">Reference proteome</keyword>
<keyword evidence="2" id="KW-0503">Monooxygenase</keyword>
<dbReference type="GO" id="GO:0004497">
    <property type="term" value="F:monooxygenase activity"/>
    <property type="evidence" value="ECO:0007669"/>
    <property type="project" value="UniProtKB-KW"/>
</dbReference>
<dbReference type="PANTHER" id="PTHR43422:SF3">
    <property type="entry name" value="THIAMINE THIAZOLE SYNTHASE"/>
    <property type="match status" value="1"/>
</dbReference>